<evidence type="ECO:0000313" key="2">
    <source>
        <dbReference type="EMBL" id="KAF4669005.1"/>
    </source>
</evidence>
<dbReference type="AlphaFoldDB" id="A0A7J6MBU1"/>
<feature type="domain" description="KIN17 C2H2-type zinc finger" evidence="1">
    <location>
        <begin position="26"/>
        <end position="48"/>
    </location>
</feature>
<name>A0A7J6MBU1_PERCH</name>
<dbReference type="Pfam" id="PF25095">
    <property type="entry name" value="C2H2-zf_KIN17"/>
    <property type="match status" value="1"/>
</dbReference>
<evidence type="ECO:0000259" key="1">
    <source>
        <dbReference type="Pfam" id="PF25095"/>
    </source>
</evidence>
<proteinExistence type="predicted"/>
<dbReference type="GO" id="GO:0006260">
    <property type="term" value="P:DNA replication"/>
    <property type="evidence" value="ECO:0007669"/>
    <property type="project" value="TreeGrafter"/>
</dbReference>
<dbReference type="InterPro" id="IPR037321">
    <property type="entry name" value="KIN17-like"/>
</dbReference>
<reference evidence="2 3" key="1">
    <citation type="submission" date="2020-04" db="EMBL/GenBank/DDBJ databases">
        <title>Perkinsus chesapeaki whole genome sequence.</title>
        <authorList>
            <person name="Bogema D.R."/>
        </authorList>
    </citation>
    <scope>NUCLEOTIDE SEQUENCE [LARGE SCALE GENOMIC DNA]</scope>
    <source>
        <strain evidence="2">ATCC PRA-425</strain>
    </source>
</reference>
<dbReference type="GO" id="GO:0003690">
    <property type="term" value="F:double-stranded DNA binding"/>
    <property type="evidence" value="ECO:0007669"/>
    <property type="project" value="TreeGrafter"/>
</dbReference>
<evidence type="ECO:0000313" key="3">
    <source>
        <dbReference type="Proteomes" id="UP000591131"/>
    </source>
</evidence>
<dbReference type="GO" id="GO:0006974">
    <property type="term" value="P:DNA damage response"/>
    <property type="evidence" value="ECO:0007669"/>
    <property type="project" value="TreeGrafter"/>
</dbReference>
<dbReference type="EMBL" id="JAAPAO010000179">
    <property type="protein sequence ID" value="KAF4669005.1"/>
    <property type="molecule type" value="Genomic_DNA"/>
</dbReference>
<dbReference type="OrthoDB" id="10266249at2759"/>
<dbReference type="PANTHER" id="PTHR12805:SF0">
    <property type="entry name" value="DNA_RNA-BINDING PROTEIN KIN17"/>
    <property type="match status" value="1"/>
</dbReference>
<dbReference type="PANTHER" id="PTHR12805">
    <property type="entry name" value="KIN17 KIN, ANTIGENIC DETERMINANT OF RECA PROTEIN HOMOLOG"/>
    <property type="match status" value="1"/>
</dbReference>
<dbReference type="InterPro" id="IPR056767">
    <property type="entry name" value="C2H2-Znf_KIN17"/>
</dbReference>
<dbReference type="Proteomes" id="UP000591131">
    <property type="component" value="Unassembled WGS sequence"/>
</dbReference>
<sequence>MGKGRAEKWSPKWLDNKMKAKGLQKLKWYCQMCQKQCRDENGFKCHRTGKANIEKTERGWYLEYIDRERMEREAKYKEEKKYEAAEEKQEERLIAKQVRMAKAEAMKSGIKDSKATTLERKEGDNDIIELGVTNLIDAKRNIKKGITLNKVVPKNINILEEAAIKAENDAKKEAELWMKMEEEDDDIIDIPSDVNDNIK</sequence>
<dbReference type="GO" id="GO:0005634">
    <property type="term" value="C:nucleus"/>
    <property type="evidence" value="ECO:0007669"/>
    <property type="project" value="TreeGrafter"/>
</dbReference>
<comment type="caution">
    <text evidence="2">The sequence shown here is derived from an EMBL/GenBank/DDBJ whole genome shotgun (WGS) entry which is preliminary data.</text>
</comment>
<protein>
    <recommendedName>
        <fullName evidence="1">KIN17 C2H2-type zinc finger domain-containing protein</fullName>
    </recommendedName>
</protein>
<gene>
    <name evidence="2" type="ORF">FOL47_002740</name>
</gene>
<organism evidence="2 3">
    <name type="scientific">Perkinsus chesapeaki</name>
    <name type="common">Clam parasite</name>
    <name type="synonym">Perkinsus andrewsi</name>
    <dbReference type="NCBI Taxonomy" id="330153"/>
    <lineage>
        <taxon>Eukaryota</taxon>
        <taxon>Sar</taxon>
        <taxon>Alveolata</taxon>
        <taxon>Perkinsozoa</taxon>
        <taxon>Perkinsea</taxon>
        <taxon>Perkinsida</taxon>
        <taxon>Perkinsidae</taxon>
        <taxon>Perkinsus</taxon>
    </lineage>
</organism>
<keyword evidence="3" id="KW-1185">Reference proteome</keyword>
<accession>A0A7J6MBU1</accession>